<feature type="region of interest" description="Disordered" evidence="1">
    <location>
        <begin position="201"/>
        <end position="232"/>
    </location>
</feature>
<sequence>MPKLQDVRSAFKGIGLTGAYEVRWLDYKHVLIHLSNEQDCNRVWTKQVWFIANQKMRVFKWTPDFEPEKESAVVPVWIAFPNLKAHLFEKSALLLIAKTVGKPLFVDEATANGSRPSVARVCIEYDCRRSPIDQVWIVVQNRETGTVTSGYPQRVEFSQMPAYCDHCCHVGHKEIDCIVLGNKDKSLGRSKSQSLRALTVEKKTGYGGGSEKNLEKRKNPEKEKIVRPEEPASLRWKQVSKAGTSGTKDLQGKEIVPVLNRFQAISKDRDETQNRDARQTEGTTQGIEAVPDARMQAGKLQADMRKALVMEEQYNAKVNIEQQNGIQMAELSTTKQSSSSGGKVTGRPEVGKVPFRDKIEEQRAGEEGQNGSSRQSETENEAVFSVNLQTLEAATQATIHENSKQKQNEKTEGDGEIEESTGAGIGGPDKMTADRLNKKEKKKELQKVFFRPQDKDKNVLNPALGQEQLAGVPTAGQQKPRPPAALHGRQVQTSHVSPDAQTLFHENEMQGQPDNAADVEGSPPKLKEGEEQEPFDVHGLHGQKRGFTSVMTRTDPTRGETTVKAAVGRIATGPFPHVTEQRDPTNSEARKKERERIESAGTEKTSGQQKMQEATGENSNKYFSNSLLHGSICTGENQSLKNYSQPPRLSEAPRKILLKQRNATNTNGVENLAAQHETFDLGVATPRVGIDERPSDSYGGANPPNQATNISTNTLSQKGNRSGRQIKGIAKTTLHGNESLTLTTPTGTREVEMTTPIEGEGTASGGPTRSPPRHELEERILGLKAQETTLAIEHDGTLLQKAEYAGTSQNLKNDILEPSTQTTDRRQEKEHRIAQSGSRLQNLLSDTLEGSGEHVPIEEEGTSQMQQCMLNKELSDIPTISCNSHAVIEVHPRERGISGRVIQRRLKKLQLMHRIKILAILEPMVDISKAEFFRRKLGFEKVIVNSSQKIWLFHSLELHSDIILDHPQCLHVRLTSPWLEKPFFATFVYAKCTRSERTLLWDCLRRLAADNEEPWLVGGDFNIILKREERLYGSAPHEGSMEDFASVLLDCGLLDGGFEGNPFTWTNNRMFQRLDRVVYNHQWINMFPITRIQHLNRDGSDHCPLLISCFISSEKSPSSFRFQHAWVLHHDFKTSVEGNWNLPINGSGLQAFWIKQHRLKQHLKWWNKAVFGDIFSKLKEAEKRVEECEILHQQEQTVGSRINLNKSYAQLNKQLNVEEIFWKQKSGVKWVVEGERNTKFFHMRMQKKRIRSHIFKVQEPDGRWIEDQEQLKQSAIEYFSSLLKAEPCDISRFQNSLIPSIISNSENELLCAEPNLQEVKDAVFDIDPESAAGPDGFSSYFYQQCWNTIAHDLLDAVRDFFHGANIPRGVTSTTLVLLPKKSSASKWSEFRPISLCTVMNKIITKLLSNRLAKILPSIITENQSGFVGGRLISDNILLAQELIRKLDTKSRGGNLALKLDMMKAYDRLDWSFLIKVLQHFGFNEQWIGMIQKCISNCWFSLLLNGRIEGYFKSERGLRQGDSISPQLFILAAEYLSRGLNALYDQYPSLHYSSGVPLSVSHLAFADDVLIFTNGSKSALQRILVFLQEYEEISGQRINAQKSCFVTHTNIPNSRRQIIAQATGFNHQLLPITYLGAPLYKGHKKVILFNDLVAKIEERITGWENKILSPGGRITLLRSVLASLPIYLLQVLKPPVCVLERVNRLFNSFLWGGSAASKRIHWASWAKIALPVTEGGLDIRSLAEVFEAFSMKLWWRFRTTDSLWTRFMRMKYCRGQLPMQTQPKLHDSQTWKRMLTSSTITEQHMRWRVGQGNVFFWHDCWMGEAPLISSNQEFTSSMVQVCDFFTNNSWNIEKLKTVLQQEVVDEIAKIPIDTMNKDEAYWTPTPNGDFSTKSAWQLIRKRKVVNPVFNFIWHKTVPLTTSFFLWRLLHDWIPVELKMKSKGLQLASRCRCCKSEESIMHVMWDNPVAMQVWNYFAKLFQILIINPCTINQIIGAWFYSGDYCKPGHIRTLVPLFILWFLWVERNDAKHRNLGMYPNRVVWRVLKLIQQLSLGQQLLKWQWKGDKQIAQEWGIIFQAESLAPPKVFSWHKPSLGEFKLNVDGSAKQSHNAAGGGILRDHAGEMVFGFSENLGTQNSLQAELLALYRGLILCRDYNIRRLWIEMDAISVIRLLQGNHRGPHAIRYLMVSLRQLLSHFSFRFSHIFREGNQAADFLANRGHEHQNLQVFTVAQGKLRGMLCLDQTSFPYVRFK</sequence>
<dbReference type="InterPro" id="IPR012337">
    <property type="entry name" value="RNaseH-like_sf"/>
</dbReference>
<dbReference type="Pfam" id="PF03372">
    <property type="entry name" value="Exo_endo_phos"/>
    <property type="match status" value="1"/>
</dbReference>
<keyword evidence="4" id="KW-1185">Reference proteome</keyword>
<evidence type="ECO:0000313" key="3">
    <source>
        <dbReference type="EMBL" id="EOY14356.1"/>
    </source>
</evidence>
<accession>A0A061FBE2</accession>
<dbReference type="Gene3D" id="3.30.420.10">
    <property type="entry name" value="Ribonuclease H-like superfamily/Ribonuclease H"/>
    <property type="match status" value="1"/>
</dbReference>
<proteinExistence type="predicted"/>
<feature type="compositionally biased region" description="Basic and acidic residues" evidence="1">
    <location>
        <begin position="579"/>
        <end position="598"/>
    </location>
</feature>
<evidence type="ECO:0000256" key="1">
    <source>
        <dbReference type="SAM" id="MobiDB-lite"/>
    </source>
</evidence>
<name>A0A061FBE2_THECC</name>
<feature type="compositionally biased region" description="Low complexity" evidence="1">
    <location>
        <begin position="332"/>
        <end position="342"/>
    </location>
</feature>
<dbReference type="InterPro" id="IPR002156">
    <property type="entry name" value="RNaseH_domain"/>
</dbReference>
<feature type="compositionally biased region" description="Polar residues" evidence="1">
    <location>
        <begin position="734"/>
        <end position="747"/>
    </location>
</feature>
<dbReference type="PROSITE" id="PS50878">
    <property type="entry name" value="RT_POL"/>
    <property type="match status" value="1"/>
</dbReference>
<dbReference type="GO" id="GO:0004523">
    <property type="term" value="F:RNA-DNA hybrid ribonuclease activity"/>
    <property type="evidence" value="ECO:0007669"/>
    <property type="project" value="InterPro"/>
</dbReference>
<dbReference type="Gene3D" id="3.60.10.10">
    <property type="entry name" value="Endonuclease/exonuclease/phosphatase"/>
    <property type="match status" value="1"/>
</dbReference>
<feature type="region of interest" description="Disordered" evidence="1">
    <location>
        <begin position="687"/>
        <end position="773"/>
    </location>
</feature>
<feature type="region of interest" description="Disordered" evidence="1">
    <location>
        <begin position="331"/>
        <end position="381"/>
    </location>
</feature>
<feature type="compositionally biased region" description="Polar residues" evidence="1">
    <location>
        <begin position="703"/>
        <end position="723"/>
    </location>
</feature>
<dbReference type="Gramene" id="EOY14356">
    <property type="protein sequence ID" value="EOY14356"/>
    <property type="gene ID" value="TCM_033752"/>
</dbReference>
<dbReference type="Proteomes" id="UP000026915">
    <property type="component" value="Chromosome 8"/>
</dbReference>
<dbReference type="PANTHER" id="PTHR33116:SF80">
    <property type="entry name" value="REVERSE TRANSCRIPTASE ZINC-BINDING DOMAIN-CONTAINING PROTEIN"/>
    <property type="match status" value="1"/>
</dbReference>
<feature type="compositionally biased region" description="Basic and acidic residues" evidence="1">
    <location>
        <begin position="266"/>
        <end position="279"/>
    </location>
</feature>
<feature type="region of interest" description="Disordered" evidence="1">
    <location>
        <begin position="814"/>
        <end position="838"/>
    </location>
</feature>
<feature type="domain" description="Reverse transcriptase" evidence="2">
    <location>
        <begin position="1359"/>
        <end position="1638"/>
    </location>
</feature>
<dbReference type="SUPFAM" id="SSF53098">
    <property type="entry name" value="Ribonuclease H-like"/>
    <property type="match status" value="1"/>
</dbReference>
<feature type="compositionally biased region" description="Basic and acidic residues" evidence="1">
    <location>
        <begin position="823"/>
        <end position="833"/>
    </location>
</feature>
<dbReference type="HOGENOM" id="CLU_001916_0_0_1"/>
<dbReference type="Pfam" id="PF00078">
    <property type="entry name" value="RVT_1"/>
    <property type="match status" value="1"/>
</dbReference>
<dbReference type="CDD" id="cd06222">
    <property type="entry name" value="RNase_H_like"/>
    <property type="match status" value="1"/>
</dbReference>
<dbReference type="SUPFAM" id="SSF56219">
    <property type="entry name" value="DNase I-like"/>
    <property type="match status" value="1"/>
</dbReference>
<dbReference type="InterPro" id="IPR026960">
    <property type="entry name" value="RVT-Znf"/>
</dbReference>
<feature type="compositionally biased region" description="Polar residues" evidence="1">
    <location>
        <begin position="602"/>
        <end position="617"/>
    </location>
</feature>
<feature type="region of interest" description="Disordered" evidence="1">
    <location>
        <begin position="264"/>
        <end position="290"/>
    </location>
</feature>
<dbReference type="InterPro" id="IPR044730">
    <property type="entry name" value="RNase_H-like_dom_plant"/>
</dbReference>
<dbReference type="CDD" id="cd01650">
    <property type="entry name" value="RT_nLTR_like"/>
    <property type="match status" value="1"/>
</dbReference>
<dbReference type="InterPro" id="IPR036397">
    <property type="entry name" value="RNaseH_sf"/>
</dbReference>
<dbReference type="InterPro" id="IPR000477">
    <property type="entry name" value="RT_dom"/>
</dbReference>
<feature type="compositionally biased region" description="Basic and acidic residues" evidence="1">
    <location>
        <begin position="401"/>
        <end position="413"/>
    </location>
</feature>
<dbReference type="Pfam" id="PF13456">
    <property type="entry name" value="RVT_3"/>
    <property type="match status" value="1"/>
</dbReference>
<feature type="compositionally biased region" description="Polar residues" evidence="1">
    <location>
        <begin position="490"/>
        <end position="500"/>
    </location>
</feature>
<dbReference type="InParanoid" id="A0A061FBE2"/>
<protein>
    <recommendedName>
        <fullName evidence="2">Reverse transcriptase domain-containing protein</fullName>
    </recommendedName>
</protein>
<dbReference type="Pfam" id="PF13966">
    <property type="entry name" value="zf-RVT"/>
    <property type="match status" value="1"/>
</dbReference>
<dbReference type="InterPro" id="IPR025558">
    <property type="entry name" value="DUF4283"/>
</dbReference>
<dbReference type="EMBL" id="CM001886">
    <property type="protein sequence ID" value="EOY14356.1"/>
    <property type="molecule type" value="Genomic_DNA"/>
</dbReference>
<dbReference type="InterPro" id="IPR036691">
    <property type="entry name" value="Endo/exonu/phosph_ase_sf"/>
</dbReference>
<feature type="compositionally biased region" description="Basic and acidic residues" evidence="1">
    <location>
        <begin position="525"/>
        <end position="539"/>
    </location>
</feature>
<evidence type="ECO:0000313" key="4">
    <source>
        <dbReference type="Proteomes" id="UP000026915"/>
    </source>
</evidence>
<feature type="region of interest" description="Disordered" evidence="1">
    <location>
        <begin position="397"/>
        <end position="617"/>
    </location>
</feature>
<reference evidence="3 4" key="1">
    <citation type="journal article" date="2013" name="Genome Biol.">
        <title>The genome sequence of the most widely cultivated cacao type and its use to identify candidate genes regulating pod color.</title>
        <authorList>
            <person name="Motamayor J.C."/>
            <person name="Mockaitis K."/>
            <person name="Schmutz J."/>
            <person name="Haiminen N."/>
            <person name="Iii D.L."/>
            <person name="Cornejo O."/>
            <person name="Findley S.D."/>
            <person name="Zheng P."/>
            <person name="Utro F."/>
            <person name="Royaert S."/>
            <person name="Saski C."/>
            <person name="Jenkins J."/>
            <person name="Podicheti R."/>
            <person name="Zhao M."/>
            <person name="Scheffler B.E."/>
            <person name="Stack J.C."/>
            <person name="Feltus F.A."/>
            <person name="Mustiga G.M."/>
            <person name="Amores F."/>
            <person name="Phillips W."/>
            <person name="Marelli J.P."/>
            <person name="May G.D."/>
            <person name="Shapiro H."/>
            <person name="Ma J."/>
            <person name="Bustamante C.D."/>
            <person name="Schnell R.J."/>
            <person name="Main D."/>
            <person name="Gilbert D."/>
            <person name="Parida L."/>
            <person name="Kuhn D.N."/>
        </authorList>
    </citation>
    <scope>NUCLEOTIDE SEQUENCE [LARGE SCALE GENOMIC DNA]</scope>
    <source>
        <strain evidence="4">cv. Matina 1-6</strain>
    </source>
</reference>
<feature type="compositionally biased region" description="Basic and acidic residues" evidence="1">
    <location>
        <begin position="212"/>
        <end position="232"/>
    </location>
</feature>
<evidence type="ECO:0000259" key="2">
    <source>
        <dbReference type="PROSITE" id="PS50878"/>
    </source>
</evidence>
<dbReference type="GO" id="GO:0003676">
    <property type="term" value="F:nucleic acid binding"/>
    <property type="evidence" value="ECO:0007669"/>
    <property type="project" value="InterPro"/>
</dbReference>
<dbReference type="eggNOG" id="KOG1075">
    <property type="taxonomic scope" value="Eukaryota"/>
</dbReference>
<dbReference type="InterPro" id="IPR005135">
    <property type="entry name" value="Endo/exonuclease/phosphatase"/>
</dbReference>
<feature type="compositionally biased region" description="Basic and acidic residues" evidence="1">
    <location>
        <begin position="354"/>
        <end position="366"/>
    </location>
</feature>
<dbReference type="PANTHER" id="PTHR33116">
    <property type="entry name" value="REVERSE TRANSCRIPTASE ZINC-BINDING DOMAIN-CONTAINING PROTEIN-RELATED-RELATED"/>
    <property type="match status" value="1"/>
</dbReference>
<dbReference type="Pfam" id="PF14111">
    <property type="entry name" value="DUF4283"/>
    <property type="match status" value="1"/>
</dbReference>
<gene>
    <name evidence="3" type="ORF">TCM_033752</name>
</gene>
<organism evidence="3 4">
    <name type="scientific">Theobroma cacao</name>
    <name type="common">Cacao</name>
    <name type="synonym">Cocoa</name>
    <dbReference type="NCBI Taxonomy" id="3641"/>
    <lineage>
        <taxon>Eukaryota</taxon>
        <taxon>Viridiplantae</taxon>
        <taxon>Streptophyta</taxon>
        <taxon>Embryophyta</taxon>
        <taxon>Tracheophyta</taxon>
        <taxon>Spermatophyta</taxon>
        <taxon>Magnoliopsida</taxon>
        <taxon>eudicotyledons</taxon>
        <taxon>Gunneridae</taxon>
        <taxon>Pentapetalae</taxon>
        <taxon>rosids</taxon>
        <taxon>malvids</taxon>
        <taxon>Malvales</taxon>
        <taxon>Malvaceae</taxon>
        <taxon>Byttnerioideae</taxon>
        <taxon>Theobroma</taxon>
    </lineage>
</organism>
<feature type="compositionally biased region" description="Basic and acidic residues" evidence="1">
    <location>
        <begin position="431"/>
        <end position="458"/>
    </location>
</feature>